<organism evidence="25 26">
    <name type="scientific">Diutina rugosa</name>
    <name type="common">Yeast</name>
    <name type="synonym">Candida rugosa</name>
    <dbReference type="NCBI Taxonomy" id="5481"/>
    <lineage>
        <taxon>Eukaryota</taxon>
        <taxon>Fungi</taxon>
        <taxon>Dikarya</taxon>
        <taxon>Ascomycota</taxon>
        <taxon>Saccharomycotina</taxon>
        <taxon>Pichiomycetes</taxon>
        <taxon>Debaryomycetaceae</taxon>
        <taxon>Diutina</taxon>
    </lineage>
</organism>
<evidence type="ECO:0000256" key="2">
    <source>
        <dbReference type="ARBA" id="ARBA00001946"/>
    </source>
</evidence>
<evidence type="ECO:0000256" key="15">
    <source>
        <dbReference type="ARBA" id="ARBA00022884"/>
    </source>
</evidence>
<dbReference type="Gene3D" id="3.60.10.10">
    <property type="entry name" value="Endonuclease/exonuclease/phosphatase"/>
    <property type="match status" value="1"/>
</dbReference>
<dbReference type="OMA" id="EHRMVAP"/>
<evidence type="ECO:0000256" key="10">
    <source>
        <dbReference type="ARBA" id="ARBA00022723"/>
    </source>
</evidence>
<feature type="domain" description="Endonuclease/exonuclease/phosphatase" evidence="24">
    <location>
        <begin position="349"/>
        <end position="655"/>
    </location>
</feature>
<evidence type="ECO:0000256" key="4">
    <source>
        <dbReference type="ARBA" id="ARBA00004496"/>
    </source>
</evidence>
<dbReference type="VEuPathDB" id="FungiDB:DIURU_000324"/>
<feature type="region of interest" description="Disordered" evidence="23">
    <location>
        <begin position="29"/>
        <end position="68"/>
    </location>
</feature>
<sequence length="685" mass="78537">MNLNTKYGPTPTLQAQQILLQQLQGQGGEYDVYQGPQQPPGVQQRPQQQFMPMQQQQPQTQQSQQQMRPPSFYRITVDNPQSVYWQHQQQLANISRNNNIPHYYARQFASNSRKKNNPYQDKSVSLVDATKSAVNALDEQDDASNVSSAPAALLQHKKSVEADEEQRMRQKNDGPQLWCQLDLSGQGLVNLSPKLFHYNFLESLYLNNNKLTVVPAAIKKLKSLRVLDLSHNRLTEVPPELGLCFNLRYLYLFDNQIKTLPNEFGNLIELLFLGVEGNPLDPKFANILAEHGTKDLIQFLRDQRPNFGPPTPRQWYVLEDEEVVDPSSAPTKYQGEPSSESPDTFTMTSYNTLCQHYATPKMYKYTPSWALNWEFRRNQLKEEVLRLGSDLLCMQEVEARTYTEFWVPLMRDLGYSGVFFNKTRSKTMSEQDSKKVDGCATFFRTSKFSLLSKQNFEYNSVCMGSEKYKKTKDLFNRFMNKDNIALITQLQHEPSGEKLVVVNTHLHWDPAFNDVKALQVGVLLEELQGILKKFSHSDDIRTAPVIVCGDFNSVRDSAVYQLFSTGGVTKHEDLDGRDYGKFTEEGFRHPFKLKSAYGCIGELPFTNFSPGFTDVIDYIWYSTPTLQVEGLLGKVDEDYVSRCIGFPNSDFPSDHIPLVAKFKLKRPSSQKRPDFKPDFKSSRKT</sequence>
<dbReference type="InterPro" id="IPR050410">
    <property type="entry name" value="CCR4/nocturin_mRNA_transcr"/>
</dbReference>
<evidence type="ECO:0000256" key="1">
    <source>
        <dbReference type="ARBA" id="ARBA00001663"/>
    </source>
</evidence>
<comment type="subcellular location">
    <subcellularLocation>
        <location evidence="4">Cytoplasm</location>
    </subcellularLocation>
    <subcellularLocation>
        <location evidence="3">Nucleus</location>
    </subcellularLocation>
</comment>
<evidence type="ECO:0000256" key="13">
    <source>
        <dbReference type="ARBA" id="ARBA00022839"/>
    </source>
</evidence>
<dbReference type="GO" id="GO:0004535">
    <property type="term" value="F:poly(A)-specific ribonuclease activity"/>
    <property type="evidence" value="ECO:0007669"/>
    <property type="project" value="UniProtKB-EC"/>
</dbReference>
<dbReference type="CDD" id="cd09097">
    <property type="entry name" value="Deadenylase_CCR4"/>
    <property type="match status" value="1"/>
</dbReference>
<reference evidence="25 26" key="1">
    <citation type="submission" date="2019-07" db="EMBL/GenBank/DDBJ databases">
        <title>Genome assembly of two rare yeast pathogens: Diutina rugosa and Trichomonascus ciferrii.</title>
        <authorList>
            <person name="Mixao V."/>
            <person name="Saus E."/>
            <person name="Hansen A."/>
            <person name="Lass-Flor C."/>
            <person name="Gabaldon T."/>
        </authorList>
    </citation>
    <scope>NUCLEOTIDE SEQUENCE [LARGE SCALE GENOMIC DNA]</scope>
    <source>
        <strain evidence="25 26">CBS 613</strain>
    </source>
</reference>
<comment type="cofactor">
    <cofactor evidence="2">
        <name>Mg(2+)</name>
        <dbReference type="ChEBI" id="CHEBI:18420"/>
    </cofactor>
</comment>
<protein>
    <recommendedName>
        <fullName evidence="19">CCR4-Not complex 3'-5'-exoribonuclease subunit Ccr4</fullName>
        <ecNumber evidence="6">3.1.13.4</ecNumber>
    </recommendedName>
    <alternativeName>
        <fullName evidence="20">Carbon catabolite repressor protein 4</fullName>
    </alternativeName>
    <alternativeName>
        <fullName evidence="21">Cytoplasmic deadenylase</fullName>
    </alternativeName>
    <alternativeName>
        <fullName evidence="22">Glucose-repressible alcohol dehydrogenase transcriptional effector</fullName>
    </alternativeName>
</protein>
<keyword evidence="7" id="KW-0963">Cytoplasm</keyword>
<evidence type="ECO:0000256" key="18">
    <source>
        <dbReference type="ARBA" id="ARBA00023242"/>
    </source>
</evidence>
<dbReference type="GO" id="GO:0005634">
    <property type="term" value="C:nucleus"/>
    <property type="evidence" value="ECO:0007669"/>
    <property type="project" value="UniProtKB-SubCell"/>
</dbReference>
<name>A0A642V066_DIURU</name>
<evidence type="ECO:0000256" key="8">
    <source>
        <dbReference type="ARBA" id="ARBA00022614"/>
    </source>
</evidence>
<keyword evidence="11" id="KW-0677">Repeat</keyword>
<keyword evidence="14" id="KW-0460">Magnesium</keyword>
<evidence type="ECO:0000256" key="16">
    <source>
        <dbReference type="ARBA" id="ARBA00023015"/>
    </source>
</evidence>
<evidence type="ECO:0000256" key="14">
    <source>
        <dbReference type="ARBA" id="ARBA00022842"/>
    </source>
</evidence>
<dbReference type="PANTHER" id="PTHR12121">
    <property type="entry name" value="CARBON CATABOLITE REPRESSOR PROTEIN 4"/>
    <property type="match status" value="1"/>
</dbReference>
<evidence type="ECO:0000256" key="3">
    <source>
        <dbReference type="ARBA" id="ARBA00004123"/>
    </source>
</evidence>
<dbReference type="InterPro" id="IPR003591">
    <property type="entry name" value="Leu-rich_rpt_typical-subtyp"/>
</dbReference>
<gene>
    <name evidence="25" type="ORF">DIURU_000324</name>
</gene>
<dbReference type="SUPFAM" id="SSF52058">
    <property type="entry name" value="L domain-like"/>
    <property type="match status" value="1"/>
</dbReference>
<evidence type="ECO:0000256" key="21">
    <source>
        <dbReference type="ARBA" id="ARBA00031469"/>
    </source>
</evidence>
<keyword evidence="16" id="KW-0805">Transcription regulation</keyword>
<dbReference type="GeneID" id="54778977"/>
<dbReference type="Gene3D" id="3.80.10.10">
    <property type="entry name" value="Ribonuclease Inhibitor"/>
    <property type="match status" value="1"/>
</dbReference>
<feature type="compositionally biased region" description="Low complexity" evidence="23">
    <location>
        <begin position="34"/>
        <end position="68"/>
    </location>
</feature>
<keyword evidence="17" id="KW-0804">Transcription</keyword>
<dbReference type="SMART" id="SM00369">
    <property type="entry name" value="LRR_TYP"/>
    <property type="match status" value="3"/>
</dbReference>
<dbReference type="GO" id="GO:0046872">
    <property type="term" value="F:metal ion binding"/>
    <property type="evidence" value="ECO:0007669"/>
    <property type="project" value="UniProtKB-KW"/>
</dbReference>
<evidence type="ECO:0000256" key="20">
    <source>
        <dbReference type="ARBA" id="ARBA00030493"/>
    </source>
</evidence>
<keyword evidence="10" id="KW-0479">Metal-binding</keyword>
<evidence type="ECO:0000256" key="12">
    <source>
        <dbReference type="ARBA" id="ARBA00022801"/>
    </source>
</evidence>
<evidence type="ECO:0000313" key="25">
    <source>
        <dbReference type="EMBL" id="KAA8907914.1"/>
    </source>
</evidence>
<dbReference type="AlphaFoldDB" id="A0A642V066"/>
<evidence type="ECO:0000256" key="19">
    <source>
        <dbReference type="ARBA" id="ARBA00023475"/>
    </source>
</evidence>
<dbReference type="EMBL" id="SWFT01000018">
    <property type="protein sequence ID" value="KAA8907914.1"/>
    <property type="molecule type" value="Genomic_DNA"/>
</dbReference>
<evidence type="ECO:0000256" key="9">
    <source>
        <dbReference type="ARBA" id="ARBA00022722"/>
    </source>
</evidence>
<comment type="similarity">
    <text evidence="5">Belongs to the CCR4/nocturin family.</text>
</comment>
<dbReference type="EC" id="3.1.13.4" evidence="6"/>
<dbReference type="Proteomes" id="UP000449547">
    <property type="component" value="Unassembled WGS sequence"/>
</dbReference>
<keyword evidence="12" id="KW-0378">Hydrolase</keyword>
<dbReference type="InterPro" id="IPR005135">
    <property type="entry name" value="Endo/exonuclease/phosphatase"/>
</dbReference>
<keyword evidence="18" id="KW-0539">Nucleus</keyword>
<dbReference type="PANTHER" id="PTHR12121:SF100">
    <property type="entry name" value="POLY(A)-SPECIFIC RIBONUCLEASE"/>
    <property type="match status" value="1"/>
</dbReference>
<keyword evidence="8" id="KW-0433">Leucine-rich repeat</keyword>
<keyword evidence="26" id="KW-1185">Reference proteome</keyword>
<evidence type="ECO:0000259" key="24">
    <source>
        <dbReference type="Pfam" id="PF03372"/>
    </source>
</evidence>
<dbReference type="GO" id="GO:0003723">
    <property type="term" value="F:RNA binding"/>
    <property type="evidence" value="ECO:0007669"/>
    <property type="project" value="UniProtKB-KW"/>
</dbReference>
<dbReference type="InterPro" id="IPR036691">
    <property type="entry name" value="Endo/exonu/phosph_ase_sf"/>
</dbReference>
<dbReference type="FunFam" id="3.60.10.10:FF:000037">
    <property type="entry name" value="Glucose-repressible alcohol dehydrogenase transcriptional effector"/>
    <property type="match status" value="1"/>
</dbReference>
<evidence type="ECO:0000256" key="7">
    <source>
        <dbReference type="ARBA" id="ARBA00022490"/>
    </source>
</evidence>
<accession>A0A642V066</accession>
<evidence type="ECO:0000256" key="5">
    <source>
        <dbReference type="ARBA" id="ARBA00010774"/>
    </source>
</evidence>
<feature type="region of interest" description="Disordered" evidence="23">
    <location>
        <begin position="665"/>
        <end position="685"/>
    </location>
</feature>
<keyword evidence="9" id="KW-0540">Nuclease</keyword>
<keyword evidence="13" id="KW-0269">Exonuclease</keyword>
<keyword evidence="15" id="KW-0694">RNA-binding</keyword>
<dbReference type="OrthoDB" id="428734at2759"/>
<dbReference type="RefSeq" id="XP_034014846.1">
    <property type="nucleotide sequence ID" value="XM_034155980.1"/>
</dbReference>
<comment type="catalytic activity">
    <reaction evidence="1">
        <text>Exonucleolytic cleavage of poly(A) to 5'-AMP.</text>
        <dbReference type="EC" id="3.1.13.4"/>
    </reaction>
</comment>
<dbReference type="InterPro" id="IPR001611">
    <property type="entry name" value="Leu-rich_rpt"/>
</dbReference>
<evidence type="ECO:0000256" key="11">
    <source>
        <dbReference type="ARBA" id="ARBA00022737"/>
    </source>
</evidence>
<evidence type="ECO:0000256" key="22">
    <source>
        <dbReference type="ARBA" id="ARBA00033317"/>
    </source>
</evidence>
<proteinExistence type="inferred from homology"/>
<dbReference type="Pfam" id="PF13855">
    <property type="entry name" value="LRR_8"/>
    <property type="match status" value="1"/>
</dbReference>
<evidence type="ECO:0000256" key="17">
    <source>
        <dbReference type="ARBA" id="ARBA00023163"/>
    </source>
</evidence>
<feature type="compositionally biased region" description="Basic and acidic residues" evidence="23">
    <location>
        <begin position="671"/>
        <end position="685"/>
    </location>
</feature>
<dbReference type="InterPro" id="IPR032675">
    <property type="entry name" value="LRR_dom_sf"/>
</dbReference>
<dbReference type="PROSITE" id="PS51450">
    <property type="entry name" value="LRR"/>
    <property type="match status" value="2"/>
</dbReference>
<dbReference type="GO" id="GO:0005737">
    <property type="term" value="C:cytoplasm"/>
    <property type="evidence" value="ECO:0007669"/>
    <property type="project" value="UniProtKB-SubCell"/>
</dbReference>
<evidence type="ECO:0000256" key="23">
    <source>
        <dbReference type="SAM" id="MobiDB-lite"/>
    </source>
</evidence>
<dbReference type="Pfam" id="PF03372">
    <property type="entry name" value="Exo_endo_phos"/>
    <property type="match status" value="1"/>
</dbReference>
<evidence type="ECO:0000313" key="26">
    <source>
        <dbReference type="Proteomes" id="UP000449547"/>
    </source>
</evidence>
<dbReference type="SUPFAM" id="SSF56219">
    <property type="entry name" value="DNase I-like"/>
    <property type="match status" value="1"/>
</dbReference>
<evidence type="ECO:0000256" key="6">
    <source>
        <dbReference type="ARBA" id="ARBA00012161"/>
    </source>
</evidence>
<comment type="caution">
    <text evidence="25">The sequence shown here is derived from an EMBL/GenBank/DDBJ whole genome shotgun (WGS) entry which is preliminary data.</text>
</comment>
<dbReference type="Pfam" id="PF00560">
    <property type="entry name" value="LRR_1"/>
    <property type="match status" value="1"/>
</dbReference>